<dbReference type="Pfam" id="PF02518">
    <property type="entry name" value="HATPase_c"/>
    <property type="match status" value="1"/>
</dbReference>
<dbReference type="GO" id="GO:0005524">
    <property type="term" value="F:ATP binding"/>
    <property type="evidence" value="ECO:0007669"/>
    <property type="project" value="UniProtKB-KW"/>
</dbReference>
<dbReference type="KEGG" id="ebm:SG0102_02630"/>
<dbReference type="Pfam" id="PF06580">
    <property type="entry name" value="His_kinase"/>
    <property type="match status" value="1"/>
</dbReference>
<dbReference type="OrthoDB" id="138378at2"/>
<evidence type="ECO:0000256" key="4">
    <source>
        <dbReference type="ARBA" id="ARBA00022475"/>
    </source>
</evidence>
<evidence type="ECO:0000256" key="2">
    <source>
        <dbReference type="ARBA" id="ARBA00004651"/>
    </source>
</evidence>
<dbReference type="InterPro" id="IPR010559">
    <property type="entry name" value="Sig_transdc_His_kin_internal"/>
</dbReference>
<dbReference type="FunCoup" id="A0A3G9JQJ6">
    <property type="interactions" value="37"/>
</dbReference>
<feature type="transmembrane region" description="Helical" evidence="14">
    <location>
        <begin position="20"/>
        <end position="40"/>
    </location>
</feature>
<keyword evidence="18" id="KW-1185">Reference proteome</keyword>
<evidence type="ECO:0000313" key="18">
    <source>
        <dbReference type="Proteomes" id="UP000268059"/>
    </source>
</evidence>
<dbReference type="Pfam" id="PF00672">
    <property type="entry name" value="HAMP"/>
    <property type="match status" value="1"/>
</dbReference>
<dbReference type="GO" id="GO:0005886">
    <property type="term" value="C:plasma membrane"/>
    <property type="evidence" value="ECO:0007669"/>
    <property type="project" value="UniProtKB-SubCell"/>
</dbReference>
<protein>
    <recommendedName>
        <fullName evidence="3">histidine kinase</fullName>
        <ecNumber evidence="3">2.7.13.3</ecNumber>
    </recommendedName>
</protein>
<dbReference type="InterPro" id="IPR050640">
    <property type="entry name" value="Bact_2-comp_sensor_kinase"/>
</dbReference>
<reference evidence="17 18" key="1">
    <citation type="submission" date="2018-11" db="EMBL/GenBank/DDBJ databases">
        <title>Novel Erysipelotrichaceae bacterium isolated from small intestine of a swine.</title>
        <authorList>
            <person name="Kim J.S."/>
            <person name="Choe H."/>
            <person name="Lee Y.R."/>
            <person name="Kim K.M."/>
            <person name="Park D.S."/>
        </authorList>
    </citation>
    <scope>NUCLEOTIDE SEQUENCE [LARGE SCALE GENOMIC DNA]</scope>
    <source>
        <strain evidence="17 18">SG0102</strain>
    </source>
</reference>
<keyword evidence="7 14" id="KW-0812">Transmembrane</keyword>
<dbReference type="SUPFAM" id="SSF55874">
    <property type="entry name" value="ATPase domain of HSP90 chaperone/DNA topoisomerase II/histidine kinase"/>
    <property type="match status" value="1"/>
</dbReference>
<keyword evidence="12" id="KW-0902">Two-component regulatory system</keyword>
<name>A0A3G9JQJ6_9FIRM</name>
<dbReference type="RefSeq" id="WP_125118283.1">
    <property type="nucleotide sequence ID" value="NZ_AP019309.1"/>
</dbReference>
<dbReference type="SMART" id="SM00304">
    <property type="entry name" value="HAMP"/>
    <property type="match status" value="1"/>
</dbReference>
<dbReference type="InterPro" id="IPR036890">
    <property type="entry name" value="HATPase_C_sf"/>
</dbReference>
<keyword evidence="8" id="KW-0547">Nucleotide-binding</keyword>
<dbReference type="PROSITE" id="PS50885">
    <property type="entry name" value="HAMP"/>
    <property type="match status" value="1"/>
</dbReference>
<organism evidence="17 18">
    <name type="scientific">Intestinibaculum porci</name>
    <dbReference type="NCBI Taxonomy" id="2487118"/>
    <lineage>
        <taxon>Bacteria</taxon>
        <taxon>Bacillati</taxon>
        <taxon>Bacillota</taxon>
        <taxon>Erysipelotrichia</taxon>
        <taxon>Erysipelotrichales</taxon>
        <taxon>Erysipelotrichaceae</taxon>
        <taxon>Intestinibaculum</taxon>
    </lineage>
</organism>
<evidence type="ECO:0000259" key="15">
    <source>
        <dbReference type="PROSITE" id="PS50109"/>
    </source>
</evidence>
<dbReference type="PROSITE" id="PS50109">
    <property type="entry name" value="HIS_KIN"/>
    <property type="match status" value="1"/>
</dbReference>
<feature type="domain" description="HAMP" evidence="16">
    <location>
        <begin position="301"/>
        <end position="353"/>
    </location>
</feature>
<evidence type="ECO:0000256" key="8">
    <source>
        <dbReference type="ARBA" id="ARBA00022741"/>
    </source>
</evidence>
<evidence type="ECO:0000256" key="11">
    <source>
        <dbReference type="ARBA" id="ARBA00022989"/>
    </source>
</evidence>
<dbReference type="Gene3D" id="6.10.340.10">
    <property type="match status" value="1"/>
</dbReference>
<evidence type="ECO:0000256" key="10">
    <source>
        <dbReference type="ARBA" id="ARBA00022840"/>
    </source>
</evidence>
<gene>
    <name evidence="17" type="ORF">SG0102_02630</name>
</gene>
<dbReference type="GO" id="GO:0000155">
    <property type="term" value="F:phosphorelay sensor kinase activity"/>
    <property type="evidence" value="ECO:0007669"/>
    <property type="project" value="InterPro"/>
</dbReference>
<accession>A0A3G9JQJ6</accession>
<evidence type="ECO:0000256" key="5">
    <source>
        <dbReference type="ARBA" id="ARBA00022553"/>
    </source>
</evidence>
<dbReference type="InterPro" id="IPR003594">
    <property type="entry name" value="HATPase_dom"/>
</dbReference>
<dbReference type="InterPro" id="IPR003660">
    <property type="entry name" value="HAMP_dom"/>
</dbReference>
<evidence type="ECO:0000256" key="1">
    <source>
        <dbReference type="ARBA" id="ARBA00000085"/>
    </source>
</evidence>
<keyword evidence="13 14" id="KW-0472">Membrane</keyword>
<evidence type="ECO:0000256" key="7">
    <source>
        <dbReference type="ARBA" id="ARBA00022692"/>
    </source>
</evidence>
<evidence type="ECO:0000313" key="17">
    <source>
        <dbReference type="EMBL" id="BBH25329.1"/>
    </source>
</evidence>
<dbReference type="InterPro" id="IPR005467">
    <property type="entry name" value="His_kinase_dom"/>
</dbReference>
<keyword evidence="5" id="KW-0597">Phosphoprotein</keyword>
<dbReference type="PRINTS" id="PR00344">
    <property type="entry name" value="BCTRLSENSOR"/>
</dbReference>
<keyword evidence="10" id="KW-0067">ATP-binding</keyword>
<sequence length="570" mass="65222">MKRLITLARNMKVRHKIIMIYMAVGLVPLLAVGVIAYVNINNLVTQRELENYQNVLSLTVTAMDSDIKVYNNLSNYIAYNETIADIVSSDYSNDYDFYKKLTSTLDPMITSATNFHTDIDRVTIYTRKDIVAHGTTLMPITAIAHESWYKKALASDTPYWVVDAKNKTVLNVRRMPTLERKNRVGILVIALDYNQLFKRFSALGKYNYGVYVDAEGQAIYHYDGMINPQDELSFKTAKADAKKQDSRVIQATSSETAWHVYFYRSTMSLARAHMQKDFVFLGTILLIMVVVSVLSLRWTSKFIVDRIEALTKNAKAIQDGKLEVDVTSDDKDEIGTLIRAFGQTVERIKFLIEEVYESKLNEKNYEMRALQQQINPHFLYNTLSMINFMALESGQNAISKITLSLSDFYRTALNKGNNTCSLGDELKNMNAYLDIQQMMHDYEFELDVVIDEELKDYETPNLILQPIVENAIGHGIDLLEDRKGILRVYATSTNDEIYIMVEDNGVGMDEETMEKMLSQNSKGYGMRNVNQRIKLLYGEDYGLHIESIIGQGTVVMIRLPKRKFVKKNPS</sequence>
<dbReference type="AlphaFoldDB" id="A0A3G9JQJ6"/>
<proteinExistence type="predicted"/>
<dbReference type="InterPro" id="IPR004358">
    <property type="entry name" value="Sig_transdc_His_kin-like_C"/>
</dbReference>
<dbReference type="PANTHER" id="PTHR34220">
    <property type="entry name" value="SENSOR HISTIDINE KINASE YPDA"/>
    <property type="match status" value="1"/>
</dbReference>
<dbReference type="EMBL" id="AP019309">
    <property type="protein sequence ID" value="BBH25329.1"/>
    <property type="molecule type" value="Genomic_DNA"/>
</dbReference>
<keyword evidence="11 14" id="KW-1133">Transmembrane helix</keyword>
<keyword evidence="9 17" id="KW-0418">Kinase</keyword>
<dbReference type="SUPFAM" id="SSF158472">
    <property type="entry name" value="HAMP domain-like"/>
    <property type="match status" value="1"/>
</dbReference>
<dbReference type="InParanoid" id="A0A3G9JQJ6"/>
<keyword evidence="6" id="KW-0808">Transferase</keyword>
<comment type="catalytic activity">
    <reaction evidence="1">
        <text>ATP + protein L-histidine = ADP + protein N-phospho-L-histidine.</text>
        <dbReference type="EC" id="2.7.13.3"/>
    </reaction>
</comment>
<keyword evidence="4" id="KW-1003">Cell membrane</keyword>
<evidence type="ECO:0000256" key="13">
    <source>
        <dbReference type="ARBA" id="ARBA00023136"/>
    </source>
</evidence>
<dbReference type="CDD" id="cd06225">
    <property type="entry name" value="HAMP"/>
    <property type="match status" value="1"/>
</dbReference>
<evidence type="ECO:0000256" key="9">
    <source>
        <dbReference type="ARBA" id="ARBA00022777"/>
    </source>
</evidence>
<dbReference type="SMART" id="SM00387">
    <property type="entry name" value="HATPase_c"/>
    <property type="match status" value="1"/>
</dbReference>
<evidence type="ECO:0000259" key="16">
    <source>
        <dbReference type="PROSITE" id="PS50885"/>
    </source>
</evidence>
<evidence type="ECO:0000256" key="3">
    <source>
        <dbReference type="ARBA" id="ARBA00012438"/>
    </source>
</evidence>
<dbReference type="EC" id="2.7.13.3" evidence="3"/>
<dbReference type="Proteomes" id="UP000268059">
    <property type="component" value="Chromosome"/>
</dbReference>
<feature type="domain" description="Histidine kinase" evidence="15">
    <location>
        <begin position="464"/>
        <end position="563"/>
    </location>
</feature>
<feature type="transmembrane region" description="Helical" evidence="14">
    <location>
        <begin position="278"/>
        <end position="296"/>
    </location>
</feature>
<evidence type="ECO:0000256" key="14">
    <source>
        <dbReference type="SAM" id="Phobius"/>
    </source>
</evidence>
<dbReference type="Gene3D" id="3.30.565.10">
    <property type="entry name" value="Histidine kinase-like ATPase, C-terminal domain"/>
    <property type="match status" value="1"/>
</dbReference>
<dbReference type="PANTHER" id="PTHR34220:SF11">
    <property type="entry name" value="SENSOR PROTEIN KINASE HPTS"/>
    <property type="match status" value="1"/>
</dbReference>
<evidence type="ECO:0000256" key="12">
    <source>
        <dbReference type="ARBA" id="ARBA00023012"/>
    </source>
</evidence>
<comment type="subcellular location">
    <subcellularLocation>
        <location evidence="2">Cell membrane</location>
        <topology evidence="2">Multi-pass membrane protein</topology>
    </subcellularLocation>
</comment>
<evidence type="ECO:0000256" key="6">
    <source>
        <dbReference type="ARBA" id="ARBA00022679"/>
    </source>
</evidence>